<dbReference type="GO" id="GO:0005829">
    <property type="term" value="C:cytosol"/>
    <property type="evidence" value="ECO:0007669"/>
    <property type="project" value="TreeGrafter"/>
</dbReference>
<dbReference type="NCBIfam" id="TIGR01536">
    <property type="entry name" value="asn_synth_AEB"/>
    <property type="match status" value="1"/>
</dbReference>
<reference evidence="12 13" key="1">
    <citation type="submission" date="2016-12" db="EMBL/GenBank/DDBJ databases">
        <authorList>
            <person name="Song W.-J."/>
            <person name="Kurnit D.M."/>
        </authorList>
    </citation>
    <scope>NUCLEOTIDE SEQUENCE [LARGE SCALE GENOMIC DNA]</scope>
    <source>
        <strain evidence="12 13">IMCC3135</strain>
    </source>
</reference>
<evidence type="ECO:0000256" key="2">
    <source>
        <dbReference type="ARBA" id="ARBA00005752"/>
    </source>
</evidence>
<dbReference type="InterPro" id="IPR033738">
    <property type="entry name" value="AsnB_N"/>
</dbReference>
<keyword evidence="13" id="KW-1185">Reference proteome</keyword>
<dbReference type="EMBL" id="CP018632">
    <property type="protein sequence ID" value="ASJ74798.1"/>
    <property type="molecule type" value="Genomic_DNA"/>
</dbReference>
<dbReference type="PANTHER" id="PTHR43284">
    <property type="entry name" value="ASPARAGINE SYNTHETASE (GLUTAMINE-HYDROLYZING)"/>
    <property type="match status" value="1"/>
</dbReference>
<evidence type="ECO:0000313" key="13">
    <source>
        <dbReference type="Proteomes" id="UP000250079"/>
    </source>
</evidence>
<proteinExistence type="inferred from homology"/>
<dbReference type="InterPro" id="IPR014729">
    <property type="entry name" value="Rossmann-like_a/b/a_fold"/>
</dbReference>
<dbReference type="Proteomes" id="UP000250079">
    <property type="component" value="Chromosome"/>
</dbReference>
<comment type="similarity">
    <text evidence="2">Belongs to the asparagine synthetase family.</text>
</comment>
<feature type="active site" description="For GATase activity" evidence="8">
    <location>
        <position position="2"/>
    </location>
</feature>
<evidence type="ECO:0000256" key="7">
    <source>
        <dbReference type="ARBA" id="ARBA00048741"/>
    </source>
</evidence>
<feature type="site" description="Important for beta-aspartyl-AMP intermediate formation" evidence="10">
    <location>
        <position position="369"/>
    </location>
</feature>
<dbReference type="GO" id="GO:0004066">
    <property type="term" value="F:asparagine synthase (glutamine-hydrolyzing) activity"/>
    <property type="evidence" value="ECO:0007669"/>
    <property type="project" value="UniProtKB-EC"/>
</dbReference>
<dbReference type="EC" id="6.3.5.4" evidence="3"/>
<dbReference type="InterPro" id="IPR001962">
    <property type="entry name" value="Asn_synthase"/>
</dbReference>
<dbReference type="InterPro" id="IPR006426">
    <property type="entry name" value="Asn_synth_AEB"/>
</dbReference>
<gene>
    <name evidence="12" type="primary">asnB_4</name>
    <name evidence="12" type="ORF">IMCC3135_23645</name>
</gene>
<keyword evidence="8" id="KW-0028">Amino-acid biosynthesis</keyword>
<keyword evidence="5 9" id="KW-0067">ATP-binding</keyword>
<comment type="catalytic activity">
    <reaction evidence="7">
        <text>L-aspartate + L-glutamine + ATP + H2O = L-asparagine + L-glutamate + AMP + diphosphate + H(+)</text>
        <dbReference type="Rhea" id="RHEA:12228"/>
        <dbReference type="ChEBI" id="CHEBI:15377"/>
        <dbReference type="ChEBI" id="CHEBI:15378"/>
        <dbReference type="ChEBI" id="CHEBI:29985"/>
        <dbReference type="ChEBI" id="CHEBI:29991"/>
        <dbReference type="ChEBI" id="CHEBI:30616"/>
        <dbReference type="ChEBI" id="CHEBI:33019"/>
        <dbReference type="ChEBI" id="CHEBI:58048"/>
        <dbReference type="ChEBI" id="CHEBI:58359"/>
        <dbReference type="ChEBI" id="CHEBI:456215"/>
        <dbReference type="EC" id="6.3.5.4"/>
    </reaction>
</comment>
<dbReference type="PIRSF" id="PIRSF001589">
    <property type="entry name" value="Asn_synthetase_glu-h"/>
    <property type="match status" value="1"/>
</dbReference>
<dbReference type="PANTHER" id="PTHR43284:SF1">
    <property type="entry name" value="ASPARAGINE SYNTHETASE"/>
    <property type="match status" value="1"/>
</dbReference>
<dbReference type="RefSeq" id="WP_088919785.1">
    <property type="nucleotide sequence ID" value="NZ_CP018632.1"/>
</dbReference>
<dbReference type="Pfam" id="PF13537">
    <property type="entry name" value="GATase_7"/>
    <property type="match status" value="1"/>
</dbReference>
<name>A0A2Z2NYF9_9GAMM</name>
<evidence type="ECO:0000256" key="1">
    <source>
        <dbReference type="ARBA" id="ARBA00005187"/>
    </source>
</evidence>
<dbReference type="Pfam" id="PF00733">
    <property type="entry name" value="Asn_synthase"/>
    <property type="match status" value="1"/>
</dbReference>
<dbReference type="CDD" id="cd01991">
    <property type="entry name" value="Asn_synthase_B_C"/>
    <property type="match status" value="1"/>
</dbReference>
<dbReference type="GO" id="GO:0006529">
    <property type="term" value="P:asparagine biosynthetic process"/>
    <property type="evidence" value="ECO:0007669"/>
    <property type="project" value="UniProtKB-KW"/>
</dbReference>
<dbReference type="Gene3D" id="3.60.20.10">
    <property type="entry name" value="Glutamine Phosphoribosylpyrophosphate, subunit 1, domain 1"/>
    <property type="match status" value="1"/>
</dbReference>
<feature type="domain" description="Glutamine amidotransferase type-2" evidence="11">
    <location>
        <begin position="2"/>
        <end position="211"/>
    </location>
</feature>
<evidence type="ECO:0000256" key="4">
    <source>
        <dbReference type="ARBA" id="ARBA00022741"/>
    </source>
</evidence>
<dbReference type="CDD" id="cd00712">
    <property type="entry name" value="AsnB"/>
    <property type="match status" value="1"/>
</dbReference>
<evidence type="ECO:0000256" key="6">
    <source>
        <dbReference type="ARBA" id="ARBA00022962"/>
    </source>
</evidence>
<organism evidence="12 13">
    <name type="scientific">Granulosicoccus antarcticus IMCC3135</name>
    <dbReference type="NCBI Taxonomy" id="1192854"/>
    <lineage>
        <taxon>Bacteria</taxon>
        <taxon>Pseudomonadati</taxon>
        <taxon>Pseudomonadota</taxon>
        <taxon>Gammaproteobacteria</taxon>
        <taxon>Chromatiales</taxon>
        <taxon>Granulosicoccaceae</taxon>
        <taxon>Granulosicoccus</taxon>
    </lineage>
</organism>
<sequence>MCGIAGIWNPEHGPQRETLQAMIATLNHRGPDGVGFHLDGPVGLAHSRLAIIDIAGGAQPMSNEDGTVWVSCNGEIFNYPELRVKLIQRGHRFSSRSDTEVLVHLYEEYGKEFLQELNGQFAIALWDVKARQLLLARDPVGIRPLYYAWQGRQLAFASEVKALFAVPGQVRDWDTAGLASTFSWWSALPPATVFKGVQNLPPGHLMIIGETGHRIEQWWEWPGPDLESDYLNGDNCDEDQLADELHALIVDAVRLQTRADVPVGAYLSGGLDSAIITAAIRSQSTTPLRSFSLTFDDAEFDESAHQNELVSHLGTTHSSVSCSRADIAGGFARAVWHAETPLIRAAPAPMMHLAQSVRNAGFKVVLTGEGADEVFAGYDIFKEAKVRRFIAAQPNSSSRTRILERLYPYLKSSPMASRAMSQRFFTQSTDQIDKPWFAHTTRLATTRRSLGFFNLDRQQELGHWDPYKPLCNLLPGGIDSWPVLARDQAVEATTLMSGYLLSSQGDRMAMAASIETRYPFLDPRVIAFGARLPARLKMRGLIEKLILRKAFARDLPSSITKRTKQPYRTPDSAAFFEAGKPLDWVADILDAPSILKAGLFDAPAVSRLVAKCSAGRAIGFGDNMAFVGVLSTMLVHQQFIEPATGPASEPSAS</sequence>
<comment type="pathway">
    <text evidence="1">Amino-acid biosynthesis; L-asparagine biosynthesis; L-asparagine from L-aspartate (L-Gln route): step 1/1.</text>
</comment>
<evidence type="ECO:0000256" key="8">
    <source>
        <dbReference type="PIRSR" id="PIRSR001589-1"/>
    </source>
</evidence>
<dbReference type="InterPro" id="IPR029055">
    <property type="entry name" value="Ntn_hydrolases_N"/>
</dbReference>
<evidence type="ECO:0000256" key="10">
    <source>
        <dbReference type="PIRSR" id="PIRSR001589-3"/>
    </source>
</evidence>
<protein>
    <recommendedName>
        <fullName evidence="3">asparagine synthase (glutamine-hydrolyzing)</fullName>
        <ecNumber evidence="3">6.3.5.4</ecNumber>
    </recommendedName>
</protein>
<accession>A0A2Z2NYF9</accession>
<keyword evidence="8" id="KW-0061">Asparagine biosynthesis</keyword>
<dbReference type="GO" id="GO:0005524">
    <property type="term" value="F:ATP binding"/>
    <property type="evidence" value="ECO:0007669"/>
    <property type="project" value="UniProtKB-KW"/>
</dbReference>
<evidence type="ECO:0000313" key="12">
    <source>
        <dbReference type="EMBL" id="ASJ74798.1"/>
    </source>
</evidence>
<dbReference type="AlphaFoldDB" id="A0A2Z2NYF9"/>
<keyword evidence="12" id="KW-0436">Ligase</keyword>
<dbReference type="KEGG" id="gai:IMCC3135_23645"/>
<dbReference type="Gene3D" id="3.40.50.620">
    <property type="entry name" value="HUPs"/>
    <property type="match status" value="2"/>
</dbReference>
<dbReference type="SUPFAM" id="SSF52402">
    <property type="entry name" value="Adenine nucleotide alpha hydrolases-like"/>
    <property type="match status" value="1"/>
</dbReference>
<keyword evidence="4 9" id="KW-0547">Nucleotide-binding</keyword>
<dbReference type="SUPFAM" id="SSF56235">
    <property type="entry name" value="N-terminal nucleophile aminohydrolases (Ntn hydrolases)"/>
    <property type="match status" value="1"/>
</dbReference>
<keyword evidence="6 8" id="KW-0315">Glutamine amidotransferase</keyword>
<evidence type="ECO:0000259" key="11">
    <source>
        <dbReference type="PROSITE" id="PS51278"/>
    </source>
</evidence>
<dbReference type="PROSITE" id="PS51278">
    <property type="entry name" value="GATASE_TYPE_2"/>
    <property type="match status" value="1"/>
</dbReference>
<dbReference type="OrthoDB" id="9763290at2"/>
<feature type="binding site" evidence="9">
    <location>
        <position position="98"/>
    </location>
    <ligand>
        <name>L-glutamine</name>
        <dbReference type="ChEBI" id="CHEBI:58359"/>
    </ligand>
</feature>
<dbReference type="InterPro" id="IPR017932">
    <property type="entry name" value="GATase_2_dom"/>
</dbReference>
<evidence type="ECO:0000256" key="5">
    <source>
        <dbReference type="ARBA" id="ARBA00022840"/>
    </source>
</evidence>
<dbReference type="InterPro" id="IPR051786">
    <property type="entry name" value="ASN_synthetase/amidase"/>
</dbReference>
<evidence type="ECO:0000256" key="3">
    <source>
        <dbReference type="ARBA" id="ARBA00012737"/>
    </source>
</evidence>
<evidence type="ECO:0000256" key="9">
    <source>
        <dbReference type="PIRSR" id="PIRSR001589-2"/>
    </source>
</evidence>